<comment type="caution">
    <text evidence="1">The sequence shown here is derived from an EMBL/GenBank/DDBJ whole genome shotgun (WGS) entry which is preliminary data.</text>
</comment>
<name>A0ACC9MUL3_9STAP</name>
<dbReference type="Proteomes" id="UP000233606">
    <property type="component" value="Unassembled WGS sequence"/>
</dbReference>
<reference evidence="1" key="1">
    <citation type="submission" date="2017-12" db="EMBL/GenBank/DDBJ databases">
        <title>Genomics of Macrococcus caseolyticus.</title>
        <authorList>
            <person name="MacFadyen A.C."/>
            <person name="Paterson G.K."/>
        </authorList>
    </citation>
    <scope>NUCLEOTIDE SEQUENCE</scope>
    <source>
        <strain evidence="1">5459_5_49</strain>
    </source>
</reference>
<proteinExistence type="predicted"/>
<gene>
    <name evidence="1" type="ORF">CW682_00030</name>
</gene>
<evidence type="ECO:0000313" key="1">
    <source>
        <dbReference type="EMBL" id="PKE57491.1"/>
    </source>
</evidence>
<organism evidence="1 2">
    <name type="scientific">Macrococcoides caseolyticum</name>
    <dbReference type="NCBI Taxonomy" id="69966"/>
    <lineage>
        <taxon>Bacteria</taxon>
        <taxon>Bacillati</taxon>
        <taxon>Bacillota</taxon>
        <taxon>Bacilli</taxon>
        <taxon>Bacillales</taxon>
        <taxon>Staphylococcaceae</taxon>
        <taxon>Macrococcoides</taxon>
    </lineage>
</organism>
<dbReference type="EMBL" id="PIWU01000001">
    <property type="protein sequence ID" value="PKE57491.1"/>
    <property type="molecule type" value="Genomic_DNA"/>
</dbReference>
<protein>
    <submittedName>
        <fullName evidence="1">Uncharacterized protein</fullName>
    </submittedName>
</protein>
<sequence>MADIKDSYTLEALLTGDNSRLKRVIDQAVVMLEKLENKKVDDIEIDGDVKPLRKKVESAKRLTEMLDGKRAQIEIIARNAEAIKNLRQVRLSAKRLSKERPKIDVDVQTGAANANIKRFKAILKSIPNKVRTRVDVDYDRNVFSRISAGWRQIQNVNNKFGDDMDQLANSIRAFGTVSANMIKGSLVSSFTALIPIIAALVPAIMAVGNAIAVVGGGALGLVGAFAVAGGGVASFGALAISAYKMYKDGAIQASDATQKFESSLSSFKSEWESLAQKNAGSIFSTMTNGINIAKTALTGLTPFITGVSKSMEGLSASVLKWSQTSAVAKNFFDVMKTSGVTVFQDIMSAAGKFGSGLISLFTSFMPLFEWVAKGFSNMGTQFNNWSQKVSTAEGIKNFIAFVQESLPKIGQIFGNVFEGIFNLFKAFAPNSQTLFDSLVQMSTKFAEWSATIAASDGFQKFIEYVQTNGPTIMSLIGSIVMAVVNFGIAVAPLGQVVLQLVTAFAQWLSTLFQTNPVVAQIVGALISLIGVAMATIPTILGIYDALQPLIMKFIEFKGESTLLQGALRLLGSAFTALSGPVLAIIGVFVAIGMAIVGLWQSNEQFRSNVSIIWQNIQTIISAVGQVIMNIFGLIVSSLGILSQAFMPVISGIVSLVATITTWIASFIEANQWIITVVSVIAGLVVAFFAVQSAIALVTTIVGVLTTALGILGTIISVVAGVFAFLLTPVGLVVAAIGLVIAAVVICYQKFEAFRNFLAPLVDFFIGIGEGIKQGLGSALDWISEKLGMTATKTEEATGRMANATNINTAKMASDVTSNSALMTSGFDVNMNRMSMINDSQWSMINGTATSQSGAMQAAVLGSVGGMSAQTTGLLAGMSGSAQAEFASLYSAGSGQASSLNADVLSSLGGMSSQGVGDIASMTSGINSEFQNMSSTSSSATSNMSSNVQSNMNSMRSSFTSGASGIAQAWASAMQRITSITSSGMSAVRSASVSGMQAVVSAFRSGGQQAVSVTTSSMAACASVMRSAYGQFSSAGSYVMSGFIAGMNSQRGAVMATAASIANAASAQIRSALKIHSPSRVTMKDGKWFGQGFAIGIMKKVPQVIQASKTMANSAVKALSKMKTNSYDKAKQGSKSFYESLIKTSQSASNKLSANNKKIASIQQKLKRKIWKSTRSRLNKQLIDLRKENKAYTVQKNTITKLRSTLSKSTNQLLSIANKREKVADKLKVAQDNLKQVLKDRQNFKDGIIDSTRSFGSISNSKVSTQQGLVADMRARLKAVNDYAKNINALKKKGVHKNIIADLLSAGVEGGAGQAKILANASKNTIKQINTVQKQIMSVTSSLAERQAKDFYTVGLNTAKGIVQGLQKQDKALQKAAERIANTITNTVKKKLGIHSPSRVFKALGIYTMQGFIGGIDKLRTQSINKMANLSERVSEAFTPRFVSGLPDLTGNLRNATANIASQVNADVVNTVRSEPVGVTLNANFALGNRDYNAFVGDITDKQNSRVRLQETYNV</sequence>
<accession>A0ACC9MUL3</accession>
<keyword evidence="2" id="KW-1185">Reference proteome</keyword>
<evidence type="ECO:0000313" key="2">
    <source>
        <dbReference type="Proteomes" id="UP000233606"/>
    </source>
</evidence>